<sequence length="103" mass="11506">MGVDLIWRLALAIQFRVSIWGLATLWEAQLRLRWRRLAVDLAFVGDGPTRARFCLQYGMRAGVMRRGERRHHGGSHGSFGDPTGSTEGEEEIVCQAIVAKILG</sequence>
<feature type="region of interest" description="Disordered" evidence="1">
    <location>
        <begin position="67"/>
        <end position="88"/>
    </location>
</feature>
<organism evidence="2 3">
    <name type="scientific">Phaseolus angularis</name>
    <name type="common">Azuki bean</name>
    <name type="synonym">Vigna angularis</name>
    <dbReference type="NCBI Taxonomy" id="3914"/>
    <lineage>
        <taxon>Eukaryota</taxon>
        <taxon>Viridiplantae</taxon>
        <taxon>Streptophyta</taxon>
        <taxon>Embryophyta</taxon>
        <taxon>Tracheophyta</taxon>
        <taxon>Spermatophyta</taxon>
        <taxon>Magnoliopsida</taxon>
        <taxon>eudicotyledons</taxon>
        <taxon>Gunneridae</taxon>
        <taxon>Pentapetalae</taxon>
        <taxon>rosids</taxon>
        <taxon>fabids</taxon>
        <taxon>Fabales</taxon>
        <taxon>Fabaceae</taxon>
        <taxon>Papilionoideae</taxon>
        <taxon>50 kb inversion clade</taxon>
        <taxon>NPAAA clade</taxon>
        <taxon>indigoferoid/millettioid clade</taxon>
        <taxon>Phaseoleae</taxon>
        <taxon>Vigna</taxon>
    </lineage>
</organism>
<dbReference type="EMBL" id="CM003373">
    <property type="protein sequence ID" value="KOM37425.1"/>
    <property type="molecule type" value="Genomic_DNA"/>
</dbReference>
<evidence type="ECO:0000313" key="3">
    <source>
        <dbReference type="Proteomes" id="UP000053144"/>
    </source>
</evidence>
<dbReference type="AlphaFoldDB" id="A0A0L9U3Q4"/>
<protein>
    <submittedName>
        <fullName evidence="2">Uncharacterized protein</fullName>
    </submittedName>
</protein>
<gene>
    <name evidence="2" type="ORF">LR48_Vigan03g080700</name>
</gene>
<evidence type="ECO:0000313" key="2">
    <source>
        <dbReference type="EMBL" id="KOM37425.1"/>
    </source>
</evidence>
<reference evidence="3" key="1">
    <citation type="journal article" date="2015" name="Proc. Natl. Acad. Sci. U.S.A.">
        <title>Genome sequencing of adzuki bean (Vigna angularis) provides insight into high starch and low fat accumulation and domestication.</title>
        <authorList>
            <person name="Yang K."/>
            <person name="Tian Z."/>
            <person name="Chen C."/>
            <person name="Luo L."/>
            <person name="Zhao B."/>
            <person name="Wang Z."/>
            <person name="Yu L."/>
            <person name="Li Y."/>
            <person name="Sun Y."/>
            <person name="Li W."/>
            <person name="Chen Y."/>
            <person name="Li Y."/>
            <person name="Zhang Y."/>
            <person name="Ai D."/>
            <person name="Zhao J."/>
            <person name="Shang C."/>
            <person name="Ma Y."/>
            <person name="Wu B."/>
            <person name="Wang M."/>
            <person name="Gao L."/>
            <person name="Sun D."/>
            <person name="Zhang P."/>
            <person name="Guo F."/>
            <person name="Wang W."/>
            <person name="Li Y."/>
            <person name="Wang J."/>
            <person name="Varshney R.K."/>
            <person name="Wang J."/>
            <person name="Ling H.Q."/>
            <person name="Wan P."/>
        </authorList>
    </citation>
    <scope>NUCLEOTIDE SEQUENCE</scope>
    <source>
        <strain evidence="3">cv. Jingnong 6</strain>
    </source>
</reference>
<proteinExistence type="predicted"/>
<dbReference type="Gramene" id="KOM37425">
    <property type="protein sequence ID" value="KOM37425"/>
    <property type="gene ID" value="LR48_Vigan03g080700"/>
</dbReference>
<accession>A0A0L9U3Q4</accession>
<dbReference type="Proteomes" id="UP000053144">
    <property type="component" value="Chromosome 3"/>
</dbReference>
<name>A0A0L9U3Q4_PHAAN</name>
<evidence type="ECO:0000256" key="1">
    <source>
        <dbReference type="SAM" id="MobiDB-lite"/>
    </source>
</evidence>